<dbReference type="GO" id="GO:0009249">
    <property type="term" value="P:protein lipoylation"/>
    <property type="evidence" value="ECO:0007669"/>
    <property type="project" value="TreeGrafter"/>
</dbReference>
<dbReference type="GO" id="GO:0005960">
    <property type="term" value="C:glycine cleavage complex"/>
    <property type="evidence" value="ECO:0007669"/>
    <property type="project" value="InterPro"/>
</dbReference>
<evidence type="ECO:0000256" key="2">
    <source>
        <dbReference type="ARBA" id="ARBA00022823"/>
    </source>
</evidence>
<proteinExistence type="inferred from homology"/>
<dbReference type="AlphaFoldDB" id="A0A8J3N8D6"/>
<dbReference type="PROSITE" id="PS50968">
    <property type="entry name" value="BIOTINYL_LIPOYL"/>
    <property type="match status" value="1"/>
</dbReference>
<dbReference type="NCBIfam" id="NF002270">
    <property type="entry name" value="PRK01202.1"/>
    <property type="match status" value="1"/>
</dbReference>
<gene>
    <name evidence="6" type="primary">gcvH_2</name>
    <name evidence="3" type="synonym">gcvH</name>
    <name evidence="6" type="ORF">KSF_081950</name>
</gene>
<dbReference type="PROSITE" id="PS00189">
    <property type="entry name" value="LIPOYL"/>
    <property type="match status" value="1"/>
</dbReference>
<name>A0A8J3N8D6_9CHLR</name>
<protein>
    <recommendedName>
        <fullName evidence="3">Glycine cleavage system H protein</fullName>
    </recommendedName>
</protein>
<dbReference type="Pfam" id="PF01597">
    <property type="entry name" value="GCV_H"/>
    <property type="match status" value="1"/>
</dbReference>
<dbReference type="Proteomes" id="UP000597444">
    <property type="component" value="Unassembled WGS sequence"/>
</dbReference>
<dbReference type="GO" id="GO:0005829">
    <property type="term" value="C:cytosol"/>
    <property type="evidence" value="ECO:0007669"/>
    <property type="project" value="TreeGrafter"/>
</dbReference>
<comment type="caution">
    <text evidence="6">The sequence shown here is derived from an EMBL/GenBank/DDBJ whole genome shotgun (WGS) entry which is preliminary data.</text>
</comment>
<dbReference type="InterPro" id="IPR011053">
    <property type="entry name" value="Single_hybrid_motif"/>
</dbReference>
<dbReference type="PANTHER" id="PTHR11715:SF3">
    <property type="entry name" value="GLYCINE CLEAVAGE SYSTEM H PROTEIN-RELATED"/>
    <property type="match status" value="1"/>
</dbReference>
<dbReference type="InterPro" id="IPR003016">
    <property type="entry name" value="2-oxoA_DH_lipoyl-BS"/>
</dbReference>
<sequence>MSTNPSDLKYSKDHEWVRANGTQAIIGITSYAQKQLGDIVFIELPKVGDSFEIGEAIGSIESVKAVAEIYMPLKGKIVEINAEANDDPELVNTDPYGEGWLLKFQIANTSQLKDLMSADKYDEFIREEQG</sequence>
<dbReference type="InterPro" id="IPR000089">
    <property type="entry name" value="Biotin_lipoyl"/>
</dbReference>
<accession>A0A8J3N8D6</accession>
<feature type="domain" description="Lipoyl-binding" evidence="5">
    <location>
        <begin position="23"/>
        <end position="105"/>
    </location>
</feature>
<comment type="subunit">
    <text evidence="3">The glycine cleavage system is composed of four proteins: P, T, L and H.</text>
</comment>
<organism evidence="6 7">
    <name type="scientific">Reticulibacter mediterranei</name>
    <dbReference type="NCBI Taxonomy" id="2778369"/>
    <lineage>
        <taxon>Bacteria</taxon>
        <taxon>Bacillati</taxon>
        <taxon>Chloroflexota</taxon>
        <taxon>Ktedonobacteria</taxon>
        <taxon>Ktedonobacterales</taxon>
        <taxon>Reticulibacteraceae</taxon>
        <taxon>Reticulibacter</taxon>
    </lineage>
</organism>
<dbReference type="SUPFAM" id="SSF51230">
    <property type="entry name" value="Single hybrid motif"/>
    <property type="match status" value="1"/>
</dbReference>
<dbReference type="InterPro" id="IPR017453">
    <property type="entry name" value="GCV_H_sub"/>
</dbReference>
<dbReference type="InterPro" id="IPR033753">
    <property type="entry name" value="GCV_H/Fam206"/>
</dbReference>
<feature type="modified residue" description="N6-lipoyllysine" evidence="3 4">
    <location>
        <position position="64"/>
    </location>
</feature>
<dbReference type="PANTHER" id="PTHR11715">
    <property type="entry name" value="GLYCINE CLEAVAGE SYSTEM H PROTEIN"/>
    <property type="match status" value="1"/>
</dbReference>
<evidence type="ECO:0000256" key="3">
    <source>
        <dbReference type="HAMAP-Rule" id="MF_00272"/>
    </source>
</evidence>
<evidence type="ECO:0000259" key="5">
    <source>
        <dbReference type="PROSITE" id="PS50968"/>
    </source>
</evidence>
<dbReference type="GO" id="GO:0019464">
    <property type="term" value="P:glycine decarboxylation via glycine cleavage system"/>
    <property type="evidence" value="ECO:0007669"/>
    <property type="project" value="UniProtKB-UniRule"/>
</dbReference>
<reference evidence="6" key="1">
    <citation type="submission" date="2020-10" db="EMBL/GenBank/DDBJ databases">
        <title>Taxonomic study of unclassified bacteria belonging to the class Ktedonobacteria.</title>
        <authorList>
            <person name="Yabe S."/>
            <person name="Wang C.M."/>
            <person name="Zheng Y."/>
            <person name="Sakai Y."/>
            <person name="Cavaletti L."/>
            <person name="Monciardini P."/>
            <person name="Donadio S."/>
        </authorList>
    </citation>
    <scope>NUCLEOTIDE SEQUENCE</scope>
    <source>
        <strain evidence="6">ID150040</strain>
    </source>
</reference>
<dbReference type="RefSeq" id="WP_220208912.1">
    <property type="nucleotide sequence ID" value="NZ_BNJK01000002.1"/>
</dbReference>
<comment type="similarity">
    <text evidence="1 3">Belongs to the GcvH family.</text>
</comment>
<dbReference type="CDD" id="cd06848">
    <property type="entry name" value="GCS_H"/>
    <property type="match status" value="1"/>
</dbReference>
<evidence type="ECO:0000313" key="7">
    <source>
        <dbReference type="Proteomes" id="UP000597444"/>
    </source>
</evidence>
<evidence type="ECO:0000256" key="4">
    <source>
        <dbReference type="PIRSR" id="PIRSR617453-50"/>
    </source>
</evidence>
<keyword evidence="2 3" id="KW-0450">Lipoyl</keyword>
<dbReference type="Gene3D" id="2.40.50.100">
    <property type="match status" value="1"/>
</dbReference>
<evidence type="ECO:0000313" key="6">
    <source>
        <dbReference type="EMBL" id="GHO98147.1"/>
    </source>
</evidence>
<dbReference type="NCBIfam" id="TIGR00527">
    <property type="entry name" value="gcvH"/>
    <property type="match status" value="1"/>
</dbReference>
<keyword evidence="7" id="KW-1185">Reference proteome</keyword>
<comment type="cofactor">
    <cofactor evidence="3">
        <name>(R)-lipoate</name>
        <dbReference type="ChEBI" id="CHEBI:83088"/>
    </cofactor>
    <text evidence="3">Binds 1 lipoyl cofactor covalently.</text>
</comment>
<dbReference type="HAMAP" id="MF_00272">
    <property type="entry name" value="GcvH"/>
    <property type="match status" value="1"/>
</dbReference>
<evidence type="ECO:0000256" key="1">
    <source>
        <dbReference type="ARBA" id="ARBA00009249"/>
    </source>
</evidence>
<dbReference type="InterPro" id="IPR002930">
    <property type="entry name" value="GCV_H"/>
</dbReference>
<comment type="function">
    <text evidence="3">The glycine cleavage system catalyzes the degradation of glycine. The H protein shuttles the methylamine group of glycine from the P protein to the T protein.</text>
</comment>
<dbReference type="EMBL" id="BNJK01000002">
    <property type="protein sequence ID" value="GHO98147.1"/>
    <property type="molecule type" value="Genomic_DNA"/>
</dbReference>